<proteinExistence type="predicted"/>
<accession>A0A6I4KUS8</accession>
<dbReference type="AlphaFoldDB" id="A0A6I4KUS8"/>
<dbReference type="RefSeq" id="WP_160346679.1">
    <property type="nucleotide sequence ID" value="NZ_WKJZ01000002.1"/>
</dbReference>
<dbReference type="EMBL" id="WKJZ01000002">
    <property type="protein sequence ID" value="MVW76459.1"/>
    <property type="molecule type" value="Genomic_DNA"/>
</dbReference>
<evidence type="ECO:0000313" key="1">
    <source>
        <dbReference type="EMBL" id="MVW76459.1"/>
    </source>
</evidence>
<organism evidence="1 2">
    <name type="scientific">Pseudomonas xionganensis</name>
    <dbReference type="NCBI Taxonomy" id="2654845"/>
    <lineage>
        <taxon>Bacteria</taxon>
        <taxon>Pseudomonadati</taxon>
        <taxon>Pseudomonadota</taxon>
        <taxon>Gammaproteobacteria</taxon>
        <taxon>Pseudomonadales</taxon>
        <taxon>Pseudomonadaceae</taxon>
        <taxon>Pseudomonas</taxon>
    </lineage>
</organism>
<comment type="caution">
    <text evidence="1">The sequence shown here is derived from an EMBL/GenBank/DDBJ whole genome shotgun (WGS) entry which is preliminary data.</text>
</comment>
<sequence>MELGLAIALALGLYLLGHYLNRRAHRQHQQHLNALQSATLQRAIALLQHLQKHRGLGAQQDISSVSQRNVLARQLDQLWLNWPGPSLQLAPLQQDWPKLRRHPADFAAHCQVIEGLLQVIEQLEERLRLAGNPPLQGIGALCRSLEDLARLRGLAVRAANYQRCPSGLQEQMRQLCHKLEHSGASTALHQTLQRLEQDLIDAPRIRLAPRDCFELFAPLIDDCLGPLRHNPGLGL</sequence>
<keyword evidence="2" id="KW-1185">Reference proteome</keyword>
<evidence type="ECO:0000313" key="2">
    <source>
        <dbReference type="Proteomes" id="UP000429555"/>
    </source>
</evidence>
<evidence type="ECO:0008006" key="3">
    <source>
        <dbReference type="Google" id="ProtNLM"/>
    </source>
</evidence>
<name>A0A6I4KUS8_9PSED</name>
<protein>
    <recommendedName>
        <fullName evidence="3">Nitrate/nitrite sensing protein domain-containing protein</fullName>
    </recommendedName>
</protein>
<dbReference type="Proteomes" id="UP000429555">
    <property type="component" value="Unassembled WGS sequence"/>
</dbReference>
<gene>
    <name evidence="1" type="ORF">GJV18_14155</name>
</gene>
<reference evidence="1 2" key="1">
    <citation type="submission" date="2019-11" db="EMBL/GenBank/DDBJ databases">
        <title>Pseudomonas flavidum sp. nov., isolated from Baiyang Lake.</title>
        <authorList>
            <person name="Zhao Y."/>
        </authorList>
    </citation>
    <scope>NUCLEOTIDE SEQUENCE [LARGE SCALE GENOMIC DNA]</scope>
    <source>
        <strain evidence="2">R-22-3 w-18</strain>
    </source>
</reference>